<sequence>MSKISLAAQRSTTTGEAVYFTRQCPDLRLWLLKSLSGLMCIAMLVIAGSYAHLYWQCLHPAPPAQVKKLAHTEVTLSDMHYVFVTKTFPPPVPKPVQQTATPVSENTLSHHLEDDDWTHTPDGELATQPLPTNSGNRPPPPKESELSLEQRLLQAVKEQQQDYSQGKIPDVTPPDDLSFVQPTSENDDSAHITAAVIGSQNNRERFRTPPVMISDQRRSKG</sequence>
<reference evidence="3 4" key="1">
    <citation type="submission" date="2022-04" db="EMBL/GenBank/DDBJ databases">
        <title>Proposal of a three novel species of Scandinavium, Scandinavium hiltneri, Scandinavium manionii, Scandinavium tedordense.</title>
        <authorList>
            <person name="Maddock D.W."/>
            <person name="Brady C.L."/>
            <person name="Denman S."/>
            <person name="Arnold D."/>
        </authorList>
    </citation>
    <scope>NUCLEOTIDE SEQUENCE [LARGE SCALE GENOMIC DNA]</scope>
    <source>
        <strain evidence="3 4">H11S7</strain>
    </source>
</reference>
<evidence type="ECO:0000256" key="2">
    <source>
        <dbReference type="SAM" id="Phobius"/>
    </source>
</evidence>
<protein>
    <submittedName>
        <fullName evidence="3">Uncharacterized protein</fullName>
    </submittedName>
</protein>
<feature type="transmembrane region" description="Helical" evidence="2">
    <location>
        <begin position="35"/>
        <end position="55"/>
    </location>
</feature>
<dbReference type="EMBL" id="JALIGE010000076">
    <property type="protein sequence ID" value="MCS2163317.1"/>
    <property type="molecule type" value="Genomic_DNA"/>
</dbReference>
<evidence type="ECO:0000313" key="4">
    <source>
        <dbReference type="Proteomes" id="UP001205357"/>
    </source>
</evidence>
<evidence type="ECO:0000313" key="3">
    <source>
        <dbReference type="EMBL" id="MCS2163317.1"/>
    </source>
</evidence>
<keyword evidence="4" id="KW-1185">Reference proteome</keyword>
<keyword evidence="2" id="KW-0472">Membrane</keyword>
<evidence type="ECO:0000256" key="1">
    <source>
        <dbReference type="SAM" id="MobiDB-lite"/>
    </source>
</evidence>
<proteinExistence type="predicted"/>
<comment type="caution">
    <text evidence="3">The sequence shown here is derived from an EMBL/GenBank/DDBJ whole genome shotgun (WGS) entry which is preliminary data.</text>
</comment>
<name>A0ABT2E8H6_9ENTR</name>
<dbReference type="Proteomes" id="UP001205357">
    <property type="component" value="Unassembled WGS sequence"/>
</dbReference>
<feature type="region of interest" description="Disordered" evidence="1">
    <location>
        <begin position="112"/>
        <end position="221"/>
    </location>
</feature>
<keyword evidence="2" id="KW-0812">Transmembrane</keyword>
<dbReference type="RefSeq" id="WP_258989858.1">
    <property type="nucleotide sequence ID" value="NZ_JALIGE010000076.1"/>
</dbReference>
<accession>A0ABT2E8H6</accession>
<feature type="compositionally biased region" description="Basic and acidic residues" evidence="1">
    <location>
        <begin position="112"/>
        <end position="122"/>
    </location>
</feature>
<keyword evidence="2" id="KW-1133">Transmembrane helix</keyword>
<gene>
    <name evidence="3" type="ORF">MUU47_19730</name>
</gene>
<organism evidence="3 4">
    <name type="scientific">Scandinavium hiltneri</name>
    <dbReference type="NCBI Taxonomy" id="2926519"/>
    <lineage>
        <taxon>Bacteria</taxon>
        <taxon>Pseudomonadati</taxon>
        <taxon>Pseudomonadota</taxon>
        <taxon>Gammaproteobacteria</taxon>
        <taxon>Enterobacterales</taxon>
        <taxon>Enterobacteriaceae</taxon>
        <taxon>Scandinavium</taxon>
    </lineage>
</organism>